<dbReference type="Pfam" id="PF08964">
    <property type="entry name" value="Crystall_3"/>
    <property type="match status" value="1"/>
</dbReference>
<protein>
    <recommendedName>
        <fullName evidence="1">Calcium-dependent cell adhesion molecule N-terminal domain-containing protein</fullName>
    </recommendedName>
</protein>
<dbReference type="Gene3D" id="2.60.20.10">
    <property type="entry name" value="Crystallins"/>
    <property type="match status" value="1"/>
</dbReference>
<dbReference type="KEGG" id="rvi:RVIR1_09000"/>
<proteinExistence type="predicted"/>
<gene>
    <name evidence="2" type="ORF">RVIR1_09000</name>
</gene>
<dbReference type="RefSeq" id="WP_172593978.1">
    <property type="nucleotide sequence ID" value="NZ_AP018005.1"/>
</dbReference>
<dbReference type="GO" id="GO:0016020">
    <property type="term" value="C:membrane"/>
    <property type="evidence" value="ECO:0007669"/>
    <property type="project" value="InterPro"/>
</dbReference>
<sequence length="217" mass="24604">MSSLKLFIKDSQAEVLTPIVRVRVSHQMVSCDSIVTRPQLVQEGQKSEIYIDNIELLSPCHQNITIPVKVGVGINFETLQTKTIFLIIRFTTKQSEKFKIVSPSDYRDAFILATYDEDDSNKVIFYTGVNYTGDAYRYKIGDSYDFYPGPYSGNPLNDKFKSVKVGRNCSLHAWEFGEYTCGSPTIERKGLFKIFTEDTPDMALGDGLSSFVVIHRH</sequence>
<organism evidence="2 3">
    <name type="scientific">Candidatus Rickettsiella viridis</name>
    <dbReference type="NCBI Taxonomy" id="676208"/>
    <lineage>
        <taxon>Bacteria</taxon>
        <taxon>Pseudomonadati</taxon>
        <taxon>Pseudomonadota</taxon>
        <taxon>Gammaproteobacteria</taxon>
        <taxon>Legionellales</taxon>
        <taxon>Coxiellaceae</taxon>
        <taxon>Rickettsiella</taxon>
    </lineage>
</organism>
<evidence type="ECO:0000313" key="3">
    <source>
        <dbReference type="Proteomes" id="UP000282483"/>
    </source>
</evidence>
<reference evidence="2 3" key="1">
    <citation type="submission" date="2017-03" db="EMBL/GenBank/DDBJ databases">
        <title>The genome sequence of Candidatus Rickettsiella viridis.</title>
        <authorList>
            <person name="Nikoh N."/>
            <person name="Tsuchida T."/>
            <person name="Yamaguchi K."/>
            <person name="Maeda T."/>
            <person name="Shigenobu S."/>
            <person name="Fukatsu T."/>
        </authorList>
    </citation>
    <scope>NUCLEOTIDE SEQUENCE [LARGE SCALE GENOMIC DNA]</scope>
    <source>
        <strain evidence="2 3">Ap-RA04</strain>
    </source>
</reference>
<accession>A0A2Z5UWR9</accession>
<dbReference type="GO" id="GO:0098609">
    <property type="term" value="P:cell-cell adhesion"/>
    <property type="evidence" value="ECO:0007669"/>
    <property type="project" value="InterPro"/>
</dbReference>
<keyword evidence="3" id="KW-1185">Reference proteome</keyword>
<dbReference type="Proteomes" id="UP000282483">
    <property type="component" value="Chromosome"/>
</dbReference>
<dbReference type="EMBL" id="AP018005">
    <property type="protein sequence ID" value="BBB15380.1"/>
    <property type="molecule type" value="Genomic_DNA"/>
</dbReference>
<dbReference type="InterPro" id="IPR015059">
    <property type="entry name" value="Ca_cell_adhesion_N_dom"/>
</dbReference>
<evidence type="ECO:0000259" key="1">
    <source>
        <dbReference type="Pfam" id="PF08964"/>
    </source>
</evidence>
<feature type="domain" description="Calcium-dependent cell adhesion molecule N-terminal" evidence="1">
    <location>
        <begin position="119"/>
        <end position="213"/>
    </location>
</feature>
<evidence type="ECO:0000313" key="2">
    <source>
        <dbReference type="EMBL" id="BBB15380.1"/>
    </source>
</evidence>
<dbReference type="AlphaFoldDB" id="A0A2Z5UWR9"/>
<name>A0A2Z5UWR9_9COXI</name>